<dbReference type="SUPFAM" id="SSF53383">
    <property type="entry name" value="PLP-dependent transferases"/>
    <property type="match status" value="1"/>
</dbReference>
<dbReference type="InterPro" id="IPR015422">
    <property type="entry name" value="PyrdxlP-dep_Trfase_small"/>
</dbReference>
<accession>A0A7S8E5B4</accession>
<evidence type="ECO:0000259" key="6">
    <source>
        <dbReference type="Pfam" id="PF00155"/>
    </source>
</evidence>
<dbReference type="Gene3D" id="3.40.640.10">
    <property type="entry name" value="Type I PLP-dependent aspartate aminotransferase-like (Major domain)"/>
    <property type="match status" value="1"/>
</dbReference>
<evidence type="ECO:0000256" key="1">
    <source>
        <dbReference type="ARBA" id="ARBA00001933"/>
    </source>
</evidence>
<reference evidence="7 8" key="1">
    <citation type="submission" date="2020-02" db="EMBL/GenBank/DDBJ databases">
        <authorList>
            <person name="Zheng R.K."/>
            <person name="Sun C.M."/>
        </authorList>
    </citation>
    <scope>NUCLEOTIDE SEQUENCE [LARGE SCALE GENOMIC DNA]</scope>
    <source>
        <strain evidence="8">rifampicinis</strain>
    </source>
</reference>
<dbReference type="InterPro" id="IPR051326">
    <property type="entry name" value="Kynurenine-oxoglutarate_AT"/>
</dbReference>
<sequence length="388" mass="42804">MPTYAQRVVPFGTTIFSEINELAQKHNALNLSQGKPDFDGPQVMLDAAIESIRTGQANQYPPGYGIPEMRQAVADHAQHFYNLPITPQDVLISSGAAEGVYAAIMGVVNPGDEVILIEPYFDVYLPIVEWAGAVPVFVPMRPPEWRFDPEELRAAFSEKTRAIIINTPHNPTGRVYDKEELAVIADLCKEFDAIVISDEVYEHLTYEEAKHTPISTLPGMFERTLTVSSAAKTFSVTGWKVGWIMGAPELLTGAWRIRQNVTFAVNHPGQVGVACALQLGADYYDAYHAMYASKRQILIDGLEAAGLKVSSPEGAFYIMADFSDIFDGDDVDFTKYLISEVGVACIPPSAFFSPEHKHLAKDHVRFTYCKVDDVLLAGAEKLAKLRAK</sequence>
<dbReference type="GO" id="GO:0016212">
    <property type="term" value="F:kynurenine-oxoglutarate transaminase activity"/>
    <property type="evidence" value="ECO:0007669"/>
    <property type="project" value="TreeGrafter"/>
</dbReference>
<keyword evidence="4 7" id="KW-0808">Transferase</keyword>
<dbReference type="PANTHER" id="PTHR43807">
    <property type="entry name" value="FI04487P"/>
    <property type="match status" value="1"/>
</dbReference>
<organism evidence="7 8">
    <name type="scientific">Phototrophicus methaneseepsis</name>
    <dbReference type="NCBI Taxonomy" id="2710758"/>
    <lineage>
        <taxon>Bacteria</taxon>
        <taxon>Bacillati</taxon>
        <taxon>Chloroflexota</taxon>
        <taxon>Candidatus Thermofontia</taxon>
        <taxon>Phototrophicales</taxon>
        <taxon>Phototrophicaceae</taxon>
        <taxon>Phototrophicus</taxon>
    </lineage>
</organism>
<dbReference type="PANTHER" id="PTHR43807:SF20">
    <property type="entry name" value="FI04487P"/>
    <property type="match status" value="1"/>
</dbReference>
<evidence type="ECO:0000256" key="5">
    <source>
        <dbReference type="ARBA" id="ARBA00022898"/>
    </source>
</evidence>
<gene>
    <name evidence="7" type="ORF">G4Y79_12685</name>
</gene>
<protein>
    <submittedName>
        <fullName evidence="7">Aminotransferase class I/II-fold pyridoxal phosphate-dependent enzyme</fullName>
    </submittedName>
</protein>
<dbReference type="GO" id="GO:0005737">
    <property type="term" value="C:cytoplasm"/>
    <property type="evidence" value="ECO:0007669"/>
    <property type="project" value="TreeGrafter"/>
</dbReference>
<feature type="domain" description="Aminotransferase class I/classII large" evidence="6">
    <location>
        <begin position="28"/>
        <end position="373"/>
    </location>
</feature>
<keyword evidence="5" id="KW-0663">Pyridoxal phosphate</keyword>
<evidence type="ECO:0000256" key="3">
    <source>
        <dbReference type="ARBA" id="ARBA00022576"/>
    </source>
</evidence>
<comment type="similarity">
    <text evidence="2">Belongs to the class-I pyridoxal-phosphate-dependent aminotransferase family.</text>
</comment>
<evidence type="ECO:0000313" key="7">
    <source>
        <dbReference type="EMBL" id="QPC80569.1"/>
    </source>
</evidence>
<dbReference type="RefSeq" id="WP_195168644.1">
    <property type="nucleotide sequence ID" value="NZ_CP062983.1"/>
</dbReference>
<evidence type="ECO:0000256" key="2">
    <source>
        <dbReference type="ARBA" id="ARBA00007441"/>
    </source>
</evidence>
<dbReference type="GO" id="GO:0030170">
    <property type="term" value="F:pyridoxal phosphate binding"/>
    <property type="evidence" value="ECO:0007669"/>
    <property type="project" value="InterPro"/>
</dbReference>
<dbReference type="EMBL" id="CP062983">
    <property type="protein sequence ID" value="QPC80569.1"/>
    <property type="molecule type" value="Genomic_DNA"/>
</dbReference>
<comment type="cofactor">
    <cofactor evidence="1">
        <name>pyridoxal 5'-phosphate</name>
        <dbReference type="ChEBI" id="CHEBI:597326"/>
    </cofactor>
</comment>
<dbReference type="InterPro" id="IPR004839">
    <property type="entry name" value="Aminotransferase_I/II_large"/>
</dbReference>
<name>A0A7S8E5B4_9CHLR</name>
<dbReference type="CDD" id="cd00609">
    <property type="entry name" value="AAT_like"/>
    <property type="match status" value="1"/>
</dbReference>
<evidence type="ECO:0000256" key="4">
    <source>
        <dbReference type="ARBA" id="ARBA00022679"/>
    </source>
</evidence>
<keyword evidence="3 7" id="KW-0032">Aminotransferase</keyword>
<dbReference type="FunFam" id="3.40.640.10:FF:000024">
    <property type="entry name" value="Kynurenine--oxoglutarate transaminase 3"/>
    <property type="match status" value="1"/>
</dbReference>
<keyword evidence="8" id="KW-1185">Reference proteome</keyword>
<dbReference type="Pfam" id="PF00155">
    <property type="entry name" value="Aminotran_1_2"/>
    <property type="match status" value="1"/>
</dbReference>
<dbReference type="Gene3D" id="3.90.1150.10">
    <property type="entry name" value="Aspartate Aminotransferase, domain 1"/>
    <property type="match status" value="1"/>
</dbReference>
<evidence type="ECO:0000313" key="8">
    <source>
        <dbReference type="Proteomes" id="UP000594468"/>
    </source>
</evidence>
<proteinExistence type="inferred from homology"/>
<dbReference type="KEGG" id="pmet:G4Y79_12685"/>
<dbReference type="Proteomes" id="UP000594468">
    <property type="component" value="Chromosome"/>
</dbReference>
<dbReference type="AlphaFoldDB" id="A0A7S8E5B4"/>
<dbReference type="InterPro" id="IPR015421">
    <property type="entry name" value="PyrdxlP-dep_Trfase_major"/>
</dbReference>
<dbReference type="InterPro" id="IPR015424">
    <property type="entry name" value="PyrdxlP-dep_Trfase"/>
</dbReference>